<evidence type="ECO:0000256" key="5">
    <source>
        <dbReference type="ARBA" id="ARBA00022741"/>
    </source>
</evidence>
<dbReference type="PROSITE" id="PS50113">
    <property type="entry name" value="PAC"/>
    <property type="match status" value="1"/>
</dbReference>
<dbReference type="SUPFAM" id="SSF47384">
    <property type="entry name" value="Homodimeric domain of signal transducing histidine kinase"/>
    <property type="match status" value="1"/>
</dbReference>
<gene>
    <name evidence="13" type="ORF">HNQ59_002653</name>
</gene>
<reference evidence="13 14" key="1">
    <citation type="submission" date="2020-08" db="EMBL/GenBank/DDBJ databases">
        <title>Genomic Encyclopedia of Type Strains, Phase IV (KMG-IV): sequencing the most valuable type-strain genomes for metagenomic binning, comparative biology and taxonomic classification.</title>
        <authorList>
            <person name="Goeker M."/>
        </authorList>
    </citation>
    <scope>NUCLEOTIDE SEQUENCE [LARGE SCALE GENOMIC DNA]</scope>
    <source>
        <strain evidence="13 14">DSM 27165</strain>
    </source>
</reference>
<keyword evidence="9" id="KW-0472">Membrane</keyword>
<dbReference type="InterPro" id="IPR001610">
    <property type="entry name" value="PAC"/>
</dbReference>
<dbReference type="SMART" id="SM00387">
    <property type="entry name" value="HATPase_c"/>
    <property type="match status" value="1"/>
</dbReference>
<dbReference type="Pfam" id="PF00989">
    <property type="entry name" value="PAS"/>
    <property type="match status" value="1"/>
</dbReference>
<evidence type="ECO:0000256" key="3">
    <source>
        <dbReference type="ARBA" id="ARBA00022553"/>
    </source>
</evidence>
<dbReference type="SUPFAM" id="SSF55785">
    <property type="entry name" value="PYP-like sensor domain (PAS domain)"/>
    <property type="match status" value="2"/>
</dbReference>
<sequence length="770" mass="87083">MKWRLISLPSQARWLWAMPNLMLLLFIAALLCFLWILHANEQQERQDSLIEDVLWLEQAIRLQLQTNQHTMETFARQIAADEIDDAKYRAQVRFTMTVNAEITGVAQLDVQGRIERQSPLESIDAAVLGSEGVIENRQRTLRLALPDFSPVQIPNASSREVPYLIGFVPIMDSGRVVGLLAVKYSLKNLLQNLVPWWIAKRYQISIHEPGGRLLATKVDLGLDKTPYTHSVIFDAFGYPLELRAESYKRGSSILTEGLPAALVGLSVLMVWSLWSLRRHMRERLETEVRLKRAMAWRRSMEDSLRSGMIAIDRSGRITYANRAFCEMVGYSEGELLGTEAQGHYWPDESVEDNEEAFRRVLEGGASGKGYSTRLRHRDGRRFDVRVYASPLIDTDGRHVGWVGSLYDITELKREREALQASQQRFVAVLNGLDAAVSVTQINGRQLLMCNHHFRAIFNVYEDDAPLCVVPITPYGIGDTTDTEVFDTRNQRWYHVHRRRSVWVDGSDVWMDIASDITEARSAADLERQHAEKLQQTARLISMGEIASSLAHELNQPLSAIASYGTGGLNVLDHEQPSLPMLRQALTKISEQARRAGQIIRGIREFVQRREPHRGQCDFGEMLETVLNLLSAELRKASVKLTLEQPAAPITVLADRVMIEQVLFNLVKNAIEAMADTPARARRIAIECSLSEDKLTVRIQDSGSGIPETELARLFMPFYTTKAEGMGMGLNICRSIIESHRGHLWAEPCTTGACFCFTLPVIREKELTHAE</sequence>
<evidence type="ECO:0000256" key="1">
    <source>
        <dbReference type="ARBA" id="ARBA00000085"/>
    </source>
</evidence>
<keyword evidence="3" id="KW-0597">Phosphoprotein</keyword>
<dbReference type="AlphaFoldDB" id="A0A840MRD9"/>
<feature type="domain" description="Histidine kinase" evidence="10">
    <location>
        <begin position="548"/>
        <end position="762"/>
    </location>
</feature>
<dbReference type="InterPro" id="IPR005467">
    <property type="entry name" value="His_kinase_dom"/>
</dbReference>
<dbReference type="PROSITE" id="PS50109">
    <property type="entry name" value="HIS_KIN"/>
    <property type="match status" value="1"/>
</dbReference>
<comment type="caution">
    <text evidence="13">The sequence shown here is derived from an EMBL/GenBank/DDBJ whole genome shotgun (WGS) entry which is preliminary data.</text>
</comment>
<dbReference type="SMART" id="SM00091">
    <property type="entry name" value="PAS"/>
    <property type="match status" value="2"/>
</dbReference>
<dbReference type="CDD" id="cd00130">
    <property type="entry name" value="PAS"/>
    <property type="match status" value="1"/>
</dbReference>
<dbReference type="InterPro" id="IPR036890">
    <property type="entry name" value="HATPase_C_sf"/>
</dbReference>
<feature type="domain" description="PAC" evidence="12">
    <location>
        <begin position="368"/>
        <end position="420"/>
    </location>
</feature>
<dbReference type="InterPro" id="IPR036097">
    <property type="entry name" value="HisK_dim/P_sf"/>
</dbReference>
<dbReference type="Proteomes" id="UP000575898">
    <property type="component" value="Unassembled WGS sequence"/>
</dbReference>
<dbReference type="NCBIfam" id="TIGR00229">
    <property type="entry name" value="sensory_box"/>
    <property type="match status" value="1"/>
</dbReference>
<name>A0A840MRD9_9PROT</name>
<dbReference type="GO" id="GO:0000155">
    <property type="term" value="F:phosphorelay sensor kinase activity"/>
    <property type="evidence" value="ECO:0007669"/>
    <property type="project" value="InterPro"/>
</dbReference>
<dbReference type="Pfam" id="PF00512">
    <property type="entry name" value="HisKA"/>
    <property type="match status" value="1"/>
</dbReference>
<evidence type="ECO:0000313" key="13">
    <source>
        <dbReference type="EMBL" id="MBB5019352.1"/>
    </source>
</evidence>
<dbReference type="SMART" id="SM00388">
    <property type="entry name" value="HisKA"/>
    <property type="match status" value="1"/>
</dbReference>
<evidence type="ECO:0000256" key="2">
    <source>
        <dbReference type="ARBA" id="ARBA00012438"/>
    </source>
</evidence>
<dbReference type="GO" id="GO:0005524">
    <property type="term" value="F:ATP binding"/>
    <property type="evidence" value="ECO:0007669"/>
    <property type="project" value="UniProtKB-KW"/>
</dbReference>
<dbReference type="InterPro" id="IPR003661">
    <property type="entry name" value="HisK_dim/P_dom"/>
</dbReference>
<dbReference type="InterPro" id="IPR000014">
    <property type="entry name" value="PAS"/>
</dbReference>
<dbReference type="Pfam" id="PF02518">
    <property type="entry name" value="HATPase_c"/>
    <property type="match status" value="1"/>
</dbReference>
<dbReference type="InterPro" id="IPR003594">
    <property type="entry name" value="HATPase_dom"/>
</dbReference>
<comment type="catalytic activity">
    <reaction evidence="1">
        <text>ATP + protein L-histidine = ADP + protein N-phospho-L-histidine.</text>
        <dbReference type="EC" id="2.7.13.3"/>
    </reaction>
</comment>
<evidence type="ECO:0000256" key="6">
    <source>
        <dbReference type="ARBA" id="ARBA00022777"/>
    </source>
</evidence>
<dbReference type="Gene3D" id="3.30.450.20">
    <property type="entry name" value="PAS domain"/>
    <property type="match status" value="1"/>
</dbReference>
<keyword evidence="6" id="KW-0418">Kinase</keyword>
<evidence type="ECO:0000259" key="11">
    <source>
        <dbReference type="PROSITE" id="PS50112"/>
    </source>
</evidence>
<dbReference type="PROSITE" id="PS50112">
    <property type="entry name" value="PAS"/>
    <property type="match status" value="1"/>
</dbReference>
<feature type="transmembrane region" description="Helical" evidence="9">
    <location>
        <begin position="257"/>
        <end position="276"/>
    </location>
</feature>
<keyword evidence="8" id="KW-0902">Two-component regulatory system</keyword>
<dbReference type="PRINTS" id="PR00344">
    <property type="entry name" value="BCTRLSENSOR"/>
</dbReference>
<evidence type="ECO:0000259" key="12">
    <source>
        <dbReference type="PROSITE" id="PS50113"/>
    </source>
</evidence>
<dbReference type="Gene3D" id="1.10.287.130">
    <property type="match status" value="1"/>
</dbReference>
<dbReference type="Gene3D" id="3.30.565.10">
    <property type="entry name" value="Histidine kinase-like ATPase, C-terminal domain"/>
    <property type="match status" value="1"/>
</dbReference>
<dbReference type="CDD" id="cd00082">
    <property type="entry name" value="HisKA"/>
    <property type="match status" value="1"/>
</dbReference>
<dbReference type="InterPro" id="IPR000700">
    <property type="entry name" value="PAS-assoc_C"/>
</dbReference>
<keyword evidence="9" id="KW-1133">Transmembrane helix</keyword>
<dbReference type="PANTHER" id="PTHR43065">
    <property type="entry name" value="SENSOR HISTIDINE KINASE"/>
    <property type="match status" value="1"/>
</dbReference>
<dbReference type="InterPro" id="IPR013767">
    <property type="entry name" value="PAS_fold"/>
</dbReference>
<dbReference type="SMART" id="SM00086">
    <property type="entry name" value="PAC"/>
    <property type="match status" value="1"/>
</dbReference>
<keyword evidence="9" id="KW-0812">Transmembrane</keyword>
<dbReference type="EC" id="2.7.13.3" evidence="2"/>
<evidence type="ECO:0000256" key="8">
    <source>
        <dbReference type="ARBA" id="ARBA00023012"/>
    </source>
</evidence>
<dbReference type="GO" id="GO:0006355">
    <property type="term" value="P:regulation of DNA-templated transcription"/>
    <property type="evidence" value="ECO:0007669"/>
    <property type="project" value="InterPro"/>
</dbReference>
<dbReference type="EMBL" id="JACHHY010000016">
    <property type="protein sequence ID" value="MBB5019352.1"/>
    <property type="molecule type" value="Genomic_DNA"/>
</dbReference>
<evidence type="ECO:0000259" key="10">
    <source>
        <dbReference type="PROSITE" id="PS50109"/>
    </source>
</evidence>
<proteinExistence type="predicted"/>
<evidence type="ECO:0000256" key="9">
    <source>
        <dbReference type="SAM" id="Phobius"/>
    </source>
</evidence>
<dbReference type="InterPro" id="IPR035965">
    <property type="entry name" value="PAS-like_dom_sf"/>
</dbReference>
<organism evidence="13 14">
    <name type="scientific">Chitinivorax tropicus</name>
    <dbReference type="NCBI Taxonomy" id="714531"/>
    <lineage>
        <taxon>Bacteria</taxon>
        <taxon>Pseudomonadati</taxon>
        <taxon>Pseudomonadota</taxon>
        <taxon>Betaproteobacteria</taxon>
        <taxon>Chitinivorax</taxon>
    </lineage>
</organism>
<dbReference type="SUPFAM" id="SSF55874">
    <property type="entry name" value="ATPase domain of HSP90 chaperone/DNA topoisomerase II/histidine kinase"/>
    <property type="match status" value="1"/>
</dbReference>
<feature type="domain" description="PAS" evidence="11">
    <location>
        <begin position="292"/>
        <end position="364"/>
    </location>
</feature>
<dbReference type="PANTHER" id="PTHR43065:SF10">
    <property type="entry name" value="PEROXIDE STRESS-ACTIVATED HISTIDINE KINASE MAK3"/>
    <property type="match status" value="1"/>
</dbReference>
<keyword evidence="5" id="KW-0547">Nucleotide-binding</keyword>
<dbReference type="RefSeq" id="WP_184040074.1">
    <property type="nucleotide sequence ID" value="NZ_JACHHY010000016.1"/>
</dbReference>
<keyword evidence="7" id="KW-0067">ATP-binding</keyword>
<accession>A0A840MRD9</accession>
<protein>
    <recommendedName>
        <fullName evidence="2">histidine kinase</fullName>
        <ecNumber evidence="2">2.7.13.3</ecNumber>
    </recommendedName>
</protein>
<evidence type="ECO:0000256" key="7">
    <source>
        <dbReference type="ARBA" id="ARBA00022840"/>
    </source>
</evidence>
<keyword evidence="4" id="KW-0808">Transferase</keyword>
<keyword evidence="14" id="KW-1185">Reference proteome</keyword>
<evidence type="ECO:0000313" key="14">
    <source>
        <dbReference type="Proteomes" id="UP000575898"/>
    </source>
</evidence>
<evidence type="ECO:0000256" key="4">
    <source>
        <dbReference type="ARBA" id="ARBA00022679"/>
    </source>
</evidence>
<dbReference type="InterPro" id="IPR004358">
    <property type="entry name" value="Sig_transdc_His_kin-like_C"/>
</dbReference>